<name>A0AAV1UX97_9STRA</name>
<dbReference type="AlphaFoldDB" id="A0AAV1UX97"/>
<evidence type="ECO:0000313" key="2">
    <source>
        <dbReference type="EMBL" id="CAK7938130.1"/>
    </source>
</evidence>
<dbReference type="Proteomes" id="UP001162060">
    <property type="component" value="Unassembled WGS sequence"/>
</dbReference>
<gene>
    <name evidence="2" type="ORF">PM001_LOCUS23280</name>
</gene>
<organism evidence="2 3">
    <name type="scientific">Peronospora matthiolae</name>
    <dbReference type="NCBI Taxonomy" id="2874970"/>
    <lineage>
        <taxon>Eukaryota</taxon>
        <taxon>Sar</taxon>
        <taxon>Stramenopiles</taxon>
        <taxon>Oomycota</taxon>
        <taxon>Peronosporomycetes</taxon>
        <taxon>Peronosporales</taxon>
        <taxon>Peronosporaceae</taxon>
        <taxon>Peronospora</taxon>
    </lineage>
</organism>
<evidence type="ECO:0000256" key="1">
    <source>
        <dbReference type="SAM" id="MobiDB-lite"/>
    </source>
</evidence>
<evidence type="ECO:0000313" key="3">
    <source>
        <dbReference type="Proteomes" id="UP001162060"/>
    </source>
</evidence>
<reference evidence="2" key="1">
    <citation type="submission" date="2024-01" db="EMBL/GenBank/DDBJ databases">
        <authorList>
            <person name="Webb A."/>
        </authorList>
    </citation>
    <scope>NUCLEOTIDE SEQUENCE</scope>
    <source>
        <strain evidence="2">Pm1</strain>
    </source>
</reference>
<feature type="region of interest" description="Disordered" evidence="1">
    <location>
        <begin position="35"/>
        <end position="70"/>
    </location>
</feature>
<protein>
    <submittedName>
        <fullName evidence="2">Uncharacterized protein</fullName>
    </submittedName>
</protein>
<sequence length="376" mass="41625">MTFPISLTPPSANQKPHHAIPIFTISRFATFLSNSSSSKSQEHPQHTCVHELCPPPPPPVHDESSKTSATHSMLRLQVSSRGLQSNSDVPTELAEAQAVDYTASQDLPSIRSHRSGTRRRRKIGKGIQLILLRSYVQCAKQLNRVPDRLTTEQLLEQGYDEFYYQGGNLNEPRLNYAAFLKLVRNRRSEVMRQTRGGRSIISQRGSARHGQKEQLEIQALINELEQVRHGRRPCGAVECDTLSVRSDSQESRALITDTSMPILSDSSSIMGDTGTDGGVSAGDLSTAETYSSVLSGTDGSNDDVVISRSKLNVMLQVAQETLVAQRRILDENGLFLSIQVAFRHQRVLTDEIALRFAQCMDSTVRAVGQLILRSEC</sequence>
<comment type="caution">
    <text evidence="2">The sequence shown here is derived from an EMBL/GenBank/DDBJ whole genome shotgun (WGS) entry which is preliminary data.</text>
</comment>
<dbReference type="EMBL" id="CAKLBY020000229">
    <property type="protein sequence ID" value="CAK7938130.1"/>
    <property type="molecule type" value="Genomic_DNA"/>
</dbReference>
<feature type="compositionally biased region" description="Basic and acidic residues" evidence="1">
    <location>
        <begin position="40"/>
        <end position="49"/>
    </location>
</feature>
<proteinExistence type="predicted"/>
<accession>A0AAV1UX97</accession>